<evidence type="ECO:0000256" key="2">
    <source>
        <dbReference type="ARBA" id="ARBA00008417"/>
    </source>
</evidence>
<dbReference type="InterPro" id="IPR048279">
    <property type="entry name" value="MdtK-like"/>
</dbReference>
<feature type="transmembrane region" description="Helical" evidence="10">
    <location>
        <begin position="139"/>
        <end position="158"/>
    </location>
</feature>
<keyword evidence="12" id="KW-1185">Reference proteome</keyword>
<dbReference type="RefSeq" id="WP_310798988.1">
    <property type="nucleotide sequence ID" value="NZ_CP123872.1"/>
</dbReference>
<dbReference type="GO" id="GO:0042910">
    <property type="term" value="F:xenobiotic transmembrane transporter activity"/>
    <property type="evidence" value="ECO:0007669"/>
    <property type="project" value="InterPro"/>
</dbReference>
<feature type="transmembrane region" description="Helical" evidence="10">
    <location>
        <begin position="239"/>
        <end position="268"/>
    </location>
</feature>
<dbReference type="Pfam" id="PF01554">
    <property type="entry name" value="MatE"/>
    <property type="match status" value="2"/>
</dbReference>
<dbReference type="InterPro" id="IPR045070">
    <property type="entry name" value="MATE_MepA-like"/>
</dbReference>
<organism evidence="11 12">
    <name type="scientific">Temperatibacter marinus</name>
    <dbReference type="NCBI Taxonomy" id="1456591"/>
    <lineage>
        <taxon>Bacteria</taxon>
        <taxon>Pseudomonadati</taxon>
        <taxon>Pseudomonadota</taxon>
        <taxon>Alphaproteobacteria</taxon>
        <taxon>Kordiimonadales</taxon>
        <taxon>Temperatibacteraceae</taxon>
        <taxon>Temperatibacter</taxon>
    </lineage>
</organism>
<feature type="transmembrane region" description="Helical" evidence="10">
    <location>
        <begin position="366"/>
        <end position="387"/>
    </location>
</feature>
<dbReference type="GO" id="GO:0005886">
    <property type="term" value="C:plasma membrane"/>
    <property type="evidence" value="ECO:0007669"/>
    <property type="project" value="UniProtKB-SubCell"/>
</dbReference>
<keyword evidence="9" id="KW-0046">Antibiotic resistance</keyword>
<dbReference type="PANTHER" id="PTHR43823:SF3">
    <property type="entry name" value="MULTIDRUG EXPORT PROTEIN MEPA"/>
    <property type="match status" value="1"/>
</dbReference>
<keyword evidence="7 10" id="KW-1133">Transmembrane helix</keyword>
<dbReference type="AlphaFoldDB" id="A0AA52EII3"/>
<protein>
    <recommendedName>
        <fullName evidence="3">Multidrug export protein MepA</fullName>
    </recommendedName>
</protein>
<comment type="subcellular location">
    <subcellularLocation>
        <location evidence="1">Cell inner membrane</location>
        <topology evidence="1">Multi-pass membrane protein</topology>
    </subcellularLocation>
</comment>
<feature type="transmembrane region" description="Helical" evidence="10">
    <location>
        <begin position="19"/>
        <end position="37"/>
    </location>
</feature>
<evidence type="ECO:0000256" key="3">
    <source>
        <dbReference type="ARBA" id="ARBA00022106"/>
    </source>
</evidence>
<evidence type="ECO:0000313" key="11">
    <source>
        <dbReference type="EMBL" id="WND03139.1"/>
    </source>
</evidence>
<gene>
    <name evidence="11" type="ORF">QGN29_02005</name>
</gene>
<keyword evidence="5" id="KW-1003">Cell membrane</keyword>
<keyword evidence="4" id="KW-0813">Transport</keyword>
<dbReference type="KEGG" id="tmk:QGN29_02005"/>
<name>A0AA52EII3_9PROT</name>
<keyword evidence="6 10" id="KW-0812">Transmembrane</keyword>
<feature type="transmembrane region" description="Helical" evidence="10">
    <location>
        <begin position="67"/>
        <end position="86"/>
    </location>
</feature>
<evidence type="ECO:0000256" key="1">
    <source>
        <dbReference type="ARBA" id="ARBA00004429"/>
    </source>
</evidence>
<feature type="transmembrane region" description="Helical" evidence="10">
    <location>
        <begin position="201"/>
        <end position="218"/>
    </location>
</feature>
<feature type="transmembrane region" description="Helical" evidence="10">
    <location>
        <begin position="170"/>
        <end position="189"/>
    </location>
</feature>
<evidence type="ECO:0000256" key="9">
    <source>
        <dbReference type="ARBA" id="ARBA00023251"/>
    </source>
</evidence>
<feature type="transmembrane region" description="Helical" evidence="10">
    <location>
        <begin position="98"/>
        <end position="119"/>
    </location>
</feature>
<dbReference type="GO" id="GO:0046677">
    <property type="term" value="P:response to antibiotic"/>
    <property type="evidence" value="ECO:0007669"/>
    <property type="project" value="UniProtKB-KW"/>
</dbReference>
<feature type="transmembrane region" description="Helical" evidence="10">
    <location>
        <begin position="280"/>
        <end position="302"/>
    </location>
</feature>
<feature type="transmembrane region" description="Helical" evidence="10">
    <location>
        <begin position="323"/>
        <end position="346"/>
    </location>
</feature>
<evidence type="ECO:0000256" key="5">
    <source>
        <dbReference type="ARBA" id="ARBA00022475"/>
    </source>
</evidence>
<evidence type="ECO:0000313" key="12">
    <source>
        <dbReference type="Proteomes" id="UP001268683"/>
    </source>
</evidence>
<evidence type="ECO:0000256" key="8">
    <source>
        <dbReference type="ARBA" id="ARBA00023136"/>
    </source>
</evidence>
<accession>A0AA52EII3</accession>
<dbReference type="EMBL" id="CP123872">
    <property type="protein sequence ID" value="WND03139.1"/>
    <property type="molecule type" value="Genomic_DNA"/>
</dbReference>
<keyword evidence="8 10" id="KW-0472">Membrane</keyword>
<reference evidence="11" key="1">
    <citation type="submission" date="2023-04" db="EMBL/GenBank/DDBJ databases">
        <title>Complete genome sequence of Temperatibacter marinus.</title>
        <authorList>
            <person name="Rong J.-C."/>
            <person name="Yi M.-L."/>
            <person name="Zhao Q."/>
        </authorList>
    </citation>
    <scope>NUCLEOTIDE SEQUENCE</scope>
    <source>
        <strain evidence="11">NBRC 110045</strain>
    </source>
</reference>
<dbReference type="CDD" id="cd13143">
    <property type="entry name" value="MATE_MepA_like"/>
    <property type="match status" value="1"/>
</dbReference>
<sequence>MTNNQAQTIAYATDTIGKLFLQTAVPIVIIMMVNGLYNVVDAWFLGIYVGAEALAAVTLMFPFQMIIIALSMTVSSGMSSILARALGAKDRQKAEVSFTLAHLISTIISTLTILLFTLWGADLVISMANGDALIENQSYSYMKILVWACPLMFYLTLHNDALRAEGYVKIMTLISLAGTALNILFNYILIVQMDLGVEGSAYGTVGAQALSFIVLLIFRHQQKKSLGLCSLTHTELSPIIKSIFGLGIPSGLNFLGVGLVTIIVIYALQIWPPADYSTTISAYGILTRVTTFTFLPLMGFAMATQTLVGHNFGAGHYSRSRDILMAAIKIAFIYCVSIEALFFLFAADIGRLFVDDPKVINDVTRLIPYMIIMFFSFGPMMIIAYYFQAIGSIAKAAILNLGRTYLFVIPLLFILPIYYGETGVWSARPVAEIGMWLLTLWVLKSGKRHKLVQDASDG</sequence>
<evidence type="ECO:0000256" key="6">
    <source>
        <dbReference type="ARBA" id="ARBA00022692"/>
    </source>
</evidence>
<dbReference type="InterPro" id="IPR002528">
    <property type="entry name" value="MATE_fam"/>
</dbReference>
<dbReference type="Proteomes" id="UP001268683">
    <property type="component" value="Chromosome"/>
</dbReference>
<feature type="transmembrane region" description="Helical" evidence="10">
    <location>
        <begin position="425"/>
        <end position="443"/>
    </location>
</feature>
<dbReference type="NCBIfam" id="TIGR00797">
    <property type="entry name" value="matE"/>
    <property type="match status" value="1"/>
</dbReference>
<dbReference type="PANTHER" id="PTHR43823">
    <property type="entry name" value="SPORULATION PROTEIN YKVU"/>
    <property type="match status" value="1"/>
</dbReference>
<evidence type="ECO:0000256" key="7">
    <source>
        <dbReference type="ARBA" id="ARBA00022989"/>
    </source>
</evidence>
<proteinExistence type="inferred from homology"/>
<evidence type="ECO:0000256" key="4">
    <source>
        <dbReference type="ARBA" id="ARBA00022448"/>
    </source>
</evidence>
<dbReference type="PIRSF" id="PIRSF006603">
    <property type="entry name" value="DinF"/>
    <property type="match status" value="1"/>
</dbReference>
<dbReference type="GO" id="GO:0015297">
    <property type="term" value="F:antiporter activity"/>
    <property type="evidence" value="ECO:0007669"/>
    <property type="project" value="InterPro"/>
</dbReference>
<dbReference type="InterPro" id="IPR051327">
    <property type="entry name" value="MATE_MepA_subfamily"/>
</dbReference>
<evidence type="ECO:0000256" key="10">
    <source>
        <dbReference type="SAM" id="Phobius"/>
    </source>
</evidence>
<feature type="transmembrane region" description="Helical" evidence="10">
    <location>
        <begin position="399"/>
        <end position="419"/>
    </location>
</feature>
<comment type="similarity">
    <text evidence="2">Belongs to the multi antimicrobial extrusion (MATE) (TC 2.A.66.1) family. MepA subfamily.</text>
</comment>